<feature type="domain" description="HTH lysR-type" evidence="5">
    <location>
        <begin position="2"/>
        <end position="59"/>
    </location>
</feature>
<organism evidence="6 7">
    <name type="scientific">Kocuria dechangensis</name>
    <dbReference type="NCBI Taxonomy" id="1176249"/>
    <lineage>
        <taxon>Bacteria</taxon>
        <taxon>Bacillati</taxon>
        <taxon>Actinomycetota</taxon>
        <taxon>Actinomycetes</taxon>
        <taxon>Micrococcales</taxon>
        <taxon>Micrococcaceae</taxon>
        <taxon>Kocuria</taxon>
    </lineage>
</organism>
<dbReference type="Pfam" id="PF03466">
    <property type="entry name" value="LysR_substrate"/>
    <property type="match status" value="1"/>
</dbReference>
<dbReference type="InterPro" id="IPR036390">
    <property type="entry name" value="WH_DNA-bd_sf"/>
</dbReference>
<dbReference type="InterPro" id="IPR036388">
    <property type="entry name" value="WH-like_DNA-bd_sf"/>
</dbReference>
<keyword evidence="2" id="KW-0805">Transcription regulation</keyword>
<dbReference type="PRINTS" id="PR00039">
    <property type="entry name" value="HTHLYSR"/>
</dbReference>
<protein>
    <submittedName>
        <fullName evidence="6">LysR family transcriptional regulator</fullName>
    </submittedName>
</protein>
<evidence type="ECO:0000256" key="1">
    <source>
        <dbReference type="ARBA" id="ARBA00009437"/>
    </source>
</evidence>
<accession>A0A917GTH9</accession>
<dbReference type="PANTHER" id="PTHR30346">
    <property type="entry name" value="TRANSCRIPTIONAL DUAL REGULATOR HCAR-RELATED"/>
    <property type="match status" value="1"/>
</dbReference>
<dbReference type="InterPro" id="IPR000847">
    <property type="entry name" value="LysR_HTH_N"/>
</dbReference>
<reference evidence="6" key="1">
    <citation type="journal article" date="2014" name="Int. J. Syst. Evol. Microbiol.">
        <title>Complete genome sequence of Corynebacterium casei LMG S-19264T (=DSM 44701T), isolated from a smear-ripened cheese.</title>
        <authorList>
            <consortium name="US DOE Joint Genome Institute (JGI-PGF)"/>
            <person name="Walter F."/>
            <person name="Albersmeier A."/>
            <person name="Kalinowski J."/>
            <person name="Ruckert C."/>
        </authorList>
    </citation>
    <scope>NUCLEOTIDE SEQUENCE</scope>
    <source>
        <strain evidence="6">CGMCC 1.12187</strain>
    </source>
</reference>
<dbReference type="CDD" id="cd08414">
    <property type="entry name" value="PBP2_LTTR_aromatics_like"/>
    <property type="match status" value="1"/>
</dbReference>
<evidence type="ECO:0000256" key="2">
    <source>
        <dbReference type="ARBA" id="ARBA00023015"/>
    </source>
</evidence>
<comment type="similarity">
    <text evidence="1">Belongs to the LysR transcriptional regulatory family.</text>
</comment>
<proteinExistence type="inferred from homology"/>
<name>A0A917GTH9_9MICC</name>
<dbReference type="Pfam" id="PF00126">
    <property type="entry name" value="HTH_1"/>
    <property type="match status" value="1"/>
</dbReference>
<evidence type="ECO:0000259" key="5">
    <source>
        <dbReference type="PROSITE" id="PS50931"/>
    </source>
</evidence>
<reference evidence="6" key="2">
    <citation type="submission" date="2020-09" db="EMBL/GenBank/DDBJ databases">
        <authorList>
            <person name="Sun Q."/>
            <person name="Zhou Y."/>
        </authorList>
    </citation>
    <scope>NUCLEOTIDE SEQUENCE</scope>
    <source>
        <strain evidence="6">CGMCC 1.12187</strain>
    </source>
</reference>
<dbReference type="InterPro" id="IPR005119">
    <property type="entry name" value="LysR_subst-bd"/>
</dbReference>
<dbReference type="PROSITE" id="PS50931">
    <property type="entry name" value="HTH_LYSR"/>
    <property type="match status" value="1"/>
</dbReference>
<dbReference type="EMBL" id="BMEQ01000008">
    <property type="protein sequence ID" value="GGG56125.1"/>
    <property type="molecule type" value="Genomic_DNA"/>
</dbReference>
<keyword evidence="3" id="KW-0238">DNA-binding</keyword>
<dbReference type="GO" id="GO:0003677">
    <property type="term" value="F:DNA binding"/>
    <property type="evidence" value="ECO:0007669"/>
    <property type="project" value="UniProtKB-KW"/>
</dbReference>
<dbReference type="SUPFAM" id="SSF46785">
    <property type="entry name" value="Winged helix' DNA-binding domain"/>
    <property type="match status" value="1"/>
</dbReference>
<comment type="caution">
    <text evidence="6">The sequence shown here is derived from an EMBL/GenBank/DDBJ whole genome shotgun (WGS) entry which is preliminary data.</text>
</comment>
<gene>
    <name evidence="6" type="ORF">GCM10011374_18780</name>
</gene>
<dbReference type="GO" id="GO:0032993">
    <property type="term" value="C:protein-DNA complex"/>
    <property type="evidence" value="ECO:0007669"/>
    <property type="project" value="TreeGrafter"/>
</dbReference>
<evidence type="ECO:0000256" key="4">
    <source>
        <dbReference type="ARBA" id="ARBA00023163"/>
    </source>
</evidence>
<keyword evidence="7" id="KW-1185">Reference proteome</keyword>
<dbReference type="AlphaFoldDB" id="A0A917GTH9"/>
<sequence>MVEVREARYFIAVAEELHFGRAAERLHMSQPPLSQAIKGLEHRLGVVLLHRSTREVRLTAVGAVFLDQCRMLVGASTAAEAAARHAADGQAGELRIGAVTSAFNDPLPGALSLFRRGHPRVEIQVEEVDTHMAVRMLRRRELDVALVRQLATPPDCRRAILRSEQFVLAVSADWAGTPLAPHDLGSAAELPWIWLPRHISPDYHDQVVASCRAAGFAPEARHTAHSITSQLAMVACGLGVALVPESAAPRPGSPDSRSTHVVALDRTPTIDLAAVWRRDTTPLVDDFLTSVRAAIER</sequence>
<dbReference type="FunFam" id="1.10.10.10:FF:000001">
    <property type="entry name" value="LysR family transcriptional regulator"/>
    <property type="match status" value="1"/>
</dbReference>
<evidence type="ECO:0000313" key="6">
    <source>
        <dbReference type="EMBL" id="GGG56125.1"/>
    </source>
</evidence>
<dbReference type="Gene3D" id="1.10.10.10">
    <property type="entry name" value="Winged helix-like DNA-binding domain superfamily/Winged helix DNA-binding domain"/>
    <property type="match status" value="1"/>
</dbReference>
<evidence type="ECO:0000313" key="7">
    <source>
        <dbReference type="Proteomes" id="UP000638848"/>
    </source>
</evidence>
<dbReference type="Proteomes" id="UP000638848">
    <property type="component" value="Unassembled WGS sequence"/>
</dbReference>
<keyword evidence="4" id="KW-0804">Transcription</keyword>
<evidence type="ECO:0000256" key="3">
    <source>
        <dbReference type="ARBA" id="ARBA00023125"/>
    </source>
</evidence>
<dbReference type="Gene3D" id="3.40.190.10">
    <property type="entry name" value="Periplasmic binding protein-like II"/>
    <property type="match status" value="2"/>
</dbReference>
<dbReference type="RefSeq" id="WP_188536534.1">
    <property type="nucleotide sequence ID" value="NZ_BMEQ01000008.1"/>
</dbReference>
<dbReference type="PANTHER" id="PTHR30346:SF28">
    <property type="entry name" value="HTH-TYPE TRANSCRIPTIONAL REGULATOR CYNR"/>
    <property type="match status" value="1"/>
</dbReference>
<dbReference type="SUPFAM" id="SSF53850">
    <property type="entry name" value="Periplasmic binding protein-like II"/>
    <property type="match status" value="1"/>
</dbReference>
<dbReference type="GO" id="GO:0003700">
    <property type="term" value="F:DNA-binding transcription factor activity"/>
    <property type="evidence" value="ECO:0007669"/>
    <property type="project" value="InterPro"/>
</dbReference>